<dbReference type="Proteomes" id="UP000248395">
    <property type="component" value="Unassembled WGS sequence"/>
</dbReference>
<accession>A0A318J6A7</accession>
<organism evidence="1 2">
    <name type="scientific">Aquitalea magnusonii</name>
    <dbReference type="NCBI Taxonomy" id="332411"/>
    <lineage>
        <taxon>Bacteria</taxon>
        <taxon>Pseudomonadati</taxon>
        <taxon>Pseudomonadota</taxon>
        <taxon>Betaproteobacteria</taxon>
        <taxon>Neisseriales</taxon>
        <taxon>Chromobacteriaceae</taxon>
        <taxon>Aquitalea</taxon>
    </lineage>
</organism>
<dbReference type="AlphaFoldDB" id="A0A318J6A7"/>
<keyword evidence="2" id="KW-1185">Reference proteome</keyword>
<dbReference type="EMBL" id="QJKC01000013">
    <property type="protein sequence ID" value="PXX44384.1"/>
    <property type="molecule type" value="Genomic_DNA"/>
</dbReference>
<evidence type="ECO:0000313" key="2">
    <source>
        <dbReference type="Proteomes" id="UP000248395"/>
    </source>
</evidence>
<dbReference type="OrthoDB" id="8595568at2"/>
<dbReference type="RefSeq" id="WP_110313562.1">
    <property type="nucleotide sequence ID" value="NZ_LNQU01000001.1"/>
</dbReference>
<reference evidence="1 2" key="1">
    <citation type="submission" date="2018-05" db="EMBL/GenBank/DDBJ databases">
        <title>Genomic Encyclopedia of Type Strains, Phase IV (KMG-IV): sequencing the most valuable type-strain genomes for metagenomic binning, comparative biology and taxonomic classification.</title>
        <authorList>
            <person name="Goeker M."/>
        </authorList>
    </citation>
    <scope>NUCLEOTIDE SEQUENCE [LARGE SCALE GENOMIC DNA]</scope>
    <source>
        <strain evidence="1 2">DSM 25134</strain>
    </source>
</reference>
<protein>
    <submittedName>
        <fullName evidence="1">Uncharacterized protein</fullName>
    </submittedName>
</protein>
<gene>
    <name evidence="1" type="ORF">DFR38_11366</name>
</gene>
<proteinExistence type="predicted"/>
<evidence type="ECO:0000313" key="1">
    <source>
        <dbReference type="EMBL" id="PXX44384.1"/>
    </source>
</evidence>
<name>A0A318J6A7_9NEIS</name>
<comment type="caution">
    <text evidence="1">The sequence shown here is derived from an EMBL/GenBank/DDBJ whole genome shotgun (WGS) entry which is preliminary data.</text>
</comment>
<sequence>MDAIDILVLMKNRQPPEPVSLSAIPLLMAQAIAEVAVKLTVTELDKLVSVGAALYAHEQDACFSSVAADLLAKQLNEES</sequence>